<accession>A0A0B2W1J3</accession>
<dbReference type="Proteomes" id="UP000031036">
    <property type="component" value="Unassembled WGS sequence"/>
</dbReference>
<comment type="caution">
    <text evidence="2">The sequence shown here is derived from an EMBL/GenBank/DDBJ whole genome shotgun (WGS) entry which is preliminary data.</text>
</comment>
<evidence type="ECO:0000313" key="2">
    <source>
        <dbReference type="EMBL" id="KHN87838.1"/>
    </source>
</evidence>
<keyword evidence="1" id="KW-0472">Membrane</keyword>
<protein>
    <submittedName>
        <fullName evidence="2">Uncharacterized protein</fullName>
    </submittedName>
</protein>
<feature type="non-terminal residue" evidence="2">
    <location>
        <position position="112"/>
    </location>
</feature>
<gene>
    <name evidence="2" type="ORF">Tcan_01132</name>
</gene>
<reference evidence="2 3" key="1">
    <citation type="submission" date="2014-11" db="EMBL/GenBank/DDBJ databases">
        <title>Genetic blueprint of the zoonotic pathogen Toxocara canis.</title>
        <authorList>
            <person name="Zhu X.-Q."/>
            <person name="Korhonen P.K."/>
            <person name="Cai H."/>
            <person name="Young N.D."/>
            <person name="Nejsum P."/>
            <person name="von Samson-Himmelstjerna G."/>
            <person name="Boag P.R."/>
            <person name="Tan P."/>
            <person name="Li Q."/>
            <person name="Min J."/>
            <person name="Yang Y."/>
            <person name="Wang X."/>
            <person name="Fang X."/>
            <person name="Hall R.S."/>
            <person name="Hofmann A."/>
            <person name="Sternberg P.W."/>
            <person name="Jex A.R."/>
            <person name="Gasser R.B."/>
        </authorList>
    </citation>
    <scope>NUCLEOTIDE SEQUENCE [LARGE SCALE GENOMIC DNA]</scope>
    <source>
        <strain evidence="2">PN_DK_2014</strain>
    </source>
</reference>
<keyword evidence="1" id="KW-0812">Transmembrane</keyword>
<feature type="transmembrane region" description="Helical" evidence="1">
    <location>
        <begin position="84"/>
        <end position="111"/>
    </location>
</feature>
<keyword evidence="3" id="KW-1185">Reference proteome</keyword>
<evidence type="ECO:0000313" key="3">
    <source>
        <dbReference type="Proteomes" id="UP000031036"/>
    </source>
</evidence>
<keyword evidence="1" id="KW-1133">Transmembrane helix</keyword>
<dbReference type="AlphaFoldDB" id="A0A0B2W1J3"/>
<feature type="transmembrane region" description="Helical" evidence="1">
    <location>
        <begin position="53"/>
        <end position="72"/>
    </location>
</feature>
<dbReference type="EMBL" id="JPKZ01000331">
    <property type="protein sequence ID" value="KHN87838.1"/>
    <property type="molecule type" value="Genomic_DNA"/>
</dbReference>
<name>A0A0B2W1J3_TOXCA</name>
<proteinExistence type="predicted"/>
<organism evidence="2 3">
    <name type="scientific">Toxocara canis</name>
    <name type="common">Canine roundworm</name>
    <dbReference type="NCBI Taxonomy" id="6265"/>
    <lineage>
        <taxon>Eukaryota</taxon>
        <taxon>Metazoa</taxon>
        <taxon>Ecdysozoa</taxon>
        <taxon>Nematoda</taxon>
        <taxon>Chromadorea</taxon>
        <taxon>Rhabditida</taxon>
        <taxon>Spirurina</taxon>
        <taxon>Ascaridomorpha</taxon>
        <taxon>Ascaridoidea</taxon>
        <taxon>Toxocaridae</taxon>
        <taxon>Toxocara</taxon>
    </lineage>
</organism>
<feature type="transmembrane region" description="Helical" evidence="1">
    <location>
        <begin position="12"/>
        <end position="33"/>
    </location>
</feature>
<evidence type="ECO:0000256" key="1">
    <source>
        <dbReference type="SAM" id="Phobius"/>
    </source>
</evidence>
<sequence>MIFLMLQLYEYVSYLIITGECVSYFVITGQYVSYFVTTGICTGNGNSARWIKIITLYSSLLWCFRCVQVWYFPCYPSGEKRISFCFVYGRIVGVWLHVSGFVYEIVLLTVYF</sequence>